<feature type="compositionally biased region" description="Low complexity" evidence="1">
    <location>
        <begin position="276"/>
        <end position="288"/>
    </location>
</feature>
<feature type="region of interest" description="Disordered" evidence="1">
    <location>
        <begin position="265"/>
        <end position="298"/>
    </location>
</feature>
<organism evidence="4 5">
    <name type="scientific">Peptostreptococcus canis</name>
    <dbReference type="NCBI Taxonomy" id="1159213"/>
    <lineage>
        <taxon>Bacteria</taxon>
        <taxon>Bacillati</taxon>
        <taxon>Bacillota</taxon>
        <taxon>Clostridia</taxon>
        <taxon>Peptostreptococcales</taxon>
        <taxon>Peptostreptococcaceae</taxon>
        <taxon>Peptostreptococcus</taxon>
    </lineage>
</organism>
<dbReference type="Gene3D" id="3.10.310.50">
    <property type="match status" value="1"/>
</dbReference>
<evidence type="ECO:0000256" key="2">
    <source>
        <dbReference type="SAM" id="Phobius"/>
    </source>
</evidence>
<feature type="compositionally biased region" description="Gly residues" evidence="1">
    <location>
        <begin position="289"/>
        <end position="298"/>
    </location>
</feature>
<proteinExistence type="predicted"/>
<dbReference type="RefSeq" id="WP_185623381.1">
    <property type="nucleotide sequence ID" value="NZ_JABGBW010000001.1"/>
</dbReference>
<keyword evidence="2" id="KW-0812">Transmembrane</keyword>
<evidence type="ECO:0000313" key="4">
    <source>
        <dbReference type="EMBL" id="MBC2575349.1"/>
    </source>
</evidence>
<keyword evidence="5" id="KW-1185">Reference proteome</keyword>
<evidence type="ECO:0000313" key="5">
    <source>
        <dbReference type="Proteomes" id="UP000713904"/>
    </source>
</evidence>
<dbReference type="Pfam" id="PF04536">
    <property type="entry name" value="TPM_phosphatase"/>
    <property type="match status" value="1"/>
</dbReference>
<sequence>MVNNKALHNESKSYNLFKNNVIVQLRKLFEIFSLFILLLSFFTINISAQTPDYSKGGSLLLSNKPNVFDQAQILNEDTESKLNKISKDIKSKYNADVVFVSVETLSDKTATEYADDFFNNNGYGADNDKNGIVFLVSVNERKWAISTNGESIDTFTDIGQKYIMDKVATALKDDDFDLAYLTFGRDVADFYRQAATGSPYDKSNLDLPKTGKDYLYAALVAIIPTVIIMGVLFGQLKSVGSEKKAIAYLDDSDKKLRVVSERYVRTSVTRTKKSDNNSGSSTHSNSSGGRSGGSSGSF</sequence>
<protein>
    <submittedName>
        <fullName evidence="4">TPM domain-containing protein</fullName>
    </submittedName>
</protein>
<gene>
    <name evidence="4" type="ORF">HLB29_01450</name>
</gene>
<dbReference type="Proteomes" id="UP000713904">
    <property type="component" value="Unassembled WGS sequence"/>
</dbReference>
<feature type="transmembrane region" description="Helical" evidence="2">
    <location>
        <begin position="28"/>
        <end position="48"/>
    </location>
</feature>
<feature type="domain" description="TPM" evidence="3">
    <location>
        <begin position="67"/>
        <end position="185"/>
    </location>
</feature>
<keyword evidence="2" id="KW-1133">Transmembrane helix</keyword>
<dbReference type="InterPro" id="IPR007621">
    <property type="entry name" value="TPM_dom"/>
</dbReference>
<dbReference type="PANTHER" id="PTHR30373:SF2">
    <property type="entry name" value="UPF0603 PROTEIN YGCG"/>
    <property type="match status" value="1"/>
</dbReference>
<comment type="caution">
    <text evidence="4">The sequence shown here is derived from an EMBL/GenBank/DDBJ whole genome shotgun (WGS) entry which is preliminary data.</text>
</comment>
<dbReference type="EMBL" id="JABGBW010000001">
    <property type="protein sequence ID" value="MBC2575349.1"/>
    <property type="molecule type" value="Genomic_DNA"/>
</dbReference>
<dbReference type="PANTHER" id="PTHR30373">
    <property type="entry name" value="UPF0603 PROTEIN YGCG"/>
    <property type="match status" value="1"/>
</dbReference>
<evidence type="ECO:0000256" key="1">
    <source>
        <dbReference type="SAM" id="MobiDB-lite"/>
    </source>
</evidence>
<feature type="transmembrane region" description="Helical" evidence="2">
    <location>
        <begin position="214"/>
        <end position="234"/>
    </location>
</feature>
<keyword evidence="2" id="KW-0472">Membrane</keyword>
<name>A0ABR6TJI9_9FIRM</name>
<accession>A0ABR6TJI9</accession>
<evidence type="ECO:0000259" key="3">
    <source>
        <dbReference type="Pfam" id="PF04536"/>
    </source>
</evidence>
<reference evidence="4 5" key="1">
    <citation type="submission" date="2020-05" db="EMBL/GenBank/DDBJ databases">
        <title>Draft genome of xy-202 and genomic insight in genome of the genus Peptostreptococcus.</title>
        <authorList>
            <person name="Zhang Z."/>
        </authorList>
    </citation>
    <scope>NUCLEOTIDE SEQUENCE [LARGE SCALE GENOMIC DNA]</scope>
    <source>
        <strain evidence="4 5">DSM 27025</strain>
    </source>
</reference>